<comment type="caution">
    <text evidence="1">The sequence shown here is derived from an EMBL/GenBank/DDBJ whole genome shotgun (WGS) entry which is preliminary data.</text>
</comment>
<dbReference type="AlphaFoldDB" id="A0A178MRK5"/>
<accession>A0A178MRK5</accession>
<organism evidence="1 2">
    <name type="scientific">Magnetospirillum moscoviense</name>
    <dbReference type="NCBI Taxonomy" id="1437059"/>
    <lineage>
        <taxon>Bacteria</taxon>
        <taxon>Pseudomonadati</taxon>
        <taxon>Pseudomonadota</taxon>
        <taxon>Alphaproteobacteria</taxon>
        <taxon>Rhodospirillales</taxon>
        <taxon>Rhodospirillaceae</taxon>
        <taxon>Magnetospirillum</taxon>
    </lineage>
</organism>
<dbReference type="Proteomes" id="UP000078543">
    <property type="component" value="Unassembled WGS sequence"/>
</dbReference>
<reference evidence="1 2" key="1">
    <citation type="submission" date="2016-04" db="EMBL/GenBank/DDBJ databases">
        <title>Draft genome sequence of freshwater magnetotactic bacteria Magnetospirillum marisnigri SP-1 and Magnetospirillum moscoviense BB-1.</title>
        <authorList>
            <person name="Koziaeva V."/>
            <person name="Dziuba M.V."/>
            <person name="Ivanov T.M."/>
            <person name="Kuznetsov B."/>
            <person name="Grouzdev D.S."/>
        </authorList>
    </citation>
    <scope>NUCLEOTIDE SEQUENCE [LARGE SCALE GENOMIC DNA]</scope>
    <source>
        <strain evidence="1 2">BB-1</strain>
    </source>
</reference>
<protein>
    <recommendedName>
        <fullName evidence="3">Flagellin N-terminal domain-containing protein</fullName>
    </recommendedName>
</protein>
<evidence type="ECO:0000313" key="2">
    <source>
        <dbReference type="Proteomes" id="UP000078543"/>
    </source>
</evidence>
<keyword evidence="2" id="KW-1185">Reference proteome</keyword>
<sequence length="234" mass="23805">MAETLMISGIGYGQGLVSRPVGVLDAASATGLRRFNQGVSGLSGSSAQAPVGLNLGEGRLALSAAVSGADTVINELASLKETVEKARGLSVPSYRGDTNVFALQAEADQSASNIDQAVDLSSAGGTNLIGTPTTNVRISSPNGTIAVTVQPLTARELGVSQLDLTTESGIEAALSTVRAALTTATSRRELLAAVSDELGNRQRFTARLAGSLNELSRSATGSYLKTGASLDIRA</sequence>
<evidence type="ECO:0008006" key="3">
    <source>
        <dbReference type="Google" id="ProtNLM"/>
    </source>
</evidence>
<evidence type="ECO:0000313" key="1">
    <source>
        <dbReference type="EMBL" id="OAN51360.1"/>
    </source>
</evidence>
<gene>
    <name evidence="1" type="ORF">A6A05_10845</name>
</gene>
<dbReference type="EMBL" id="LWQU01000131">
    <property type="protein sequence ID" value="OAN51360.1"/>
    <property type="molecule type" value="Genomic_DNA"/>
</dbReference>
<name>A0A178MRK5_9PROT</name>
<dbReference type="Gene3D" id="1.20.1330.10">
    <property type="entry name" value="f41 fragment of flagellin, N-terminal domain"/>
    <property type="match status" value="1"/>
</dbReference>
<proteinExistence type="predicted"/>